<proteinExistence type="predicted"/>
<dbReference type="EC" id="5.6.2.4" evidence="7"/>
<feature type="binding site" evidence="9">
    <location>
        <begin position="11"/>
        <end position="18"/>
    </location>
    <ligand>
        <name>ATP</name>
        <dbReference type="ChEBI" id="CHEBI:30616"/>
    </ligand>
</feature>
<protein>
    <recommendedName>
        <fullName evidence="7">DNA 3'-5' helicase</fullName>
        <ecNumber evidence="7">5.6.2.4</ecNumber>
    </recommendedName>
</protein>
<evidence type="ECO:0000256" key="4">
    <source>
        <dbReference type="ARBA" id="ARBA00022840"/>
    </source>
</evidence>
<dbReference type="GO" id="GO:0005829">
    <property type="term" value="C:cytosol"/>
    <property type="evidence" value="ECO:0007669"/>
    <property type="project" value="TreeGrafter"/>
</dbReference>
<dbReference type="Pfam" id="PF00580">
    <property type="entry name" value="UvrD-helicase"/>
    <property type="match status" value="1"/>
</dbReference>
<evidence type="ECO:0000313" key="12">
    <source>
        <dbReference type="EMBL" id="TDO20002.1"/>
    </source>
</evidence>
<dbReference type="GO" id="GO:0005524">
    <property type="term" value="F:ATP binding"/>
    <property type="evidence" value="ECO:0007669"/>
    <property type="project" value="UniProtKB-UniRule"/>
</dbReference>
<evidence type="ECO:0000259" key="10">
    <source>
        <dbReference type="PROSITE" id="PS51198"/>
    </source>
</evidence>
<dbReference type="InterPro" id="IPR014016">
    <property type="entry name" value="UvrD-like_ATP-bd"/>
</dbReference>
<dbReference type="GO" id="GO:0016887">
    <property type="term" value="F:ATP hydrolysis activity"/>
    <property type="evidence" value="ECO:0007669"/>
    <property type="project" value="RHEA"/>
</dbReference>
<dbReference type="PANTHER" id="PTHR11070">
    <property type="entry name" value="UVRD / RECB / PCRA DNA HELICASE FAMILY MEMBER"/>
    <property type="match status" value="1"/>
</dbReference>
<evidence type="ECO:0000256" key="9">
    <source>
        <dbReference type="PROSITE-ProRule" id="PRU00560"/>
    </source>
</evidence>
<accession>A0A4R6IDC2</accession>
<dbReference type="Gene3D" id="1.10.3170.10">
    <property type="entry name" value="Recbcd, chain B, domain 2"/>
    <property type="match status" value="1"/>
</dbReference>
<comment type="catalytic activity">
    <reaction evidence="8">
        <text>ATP + H2O = ADP + phosphate + H(+)</text>
        <dbReference type="Rhea" id="RHEA:13065"/>
        <dbReference type="ChEBI" id="CHEBI:15377"/>
        <dbReference type="ChEBI" id="CHEBI:15378"/>
        <dbReference type="ChEBI" id="CHEBI:30616"/>
        <dbReference type="ChEBI" id="CHEBI:43474"/>
        <dbReference type="ChEBI" id="CHEBI:456216"/>
        <dbReference type="EC" id="5.6.2.4"/>
    </reaction>
</comment>
<evidence type="ECO:0000256" key="3">
    <source>
        <dbReference type="ARBA" id="ARBA00022806"/>
    </source>
</evidence>
<dbReference type="PANTHER" id="PTHR11070:SF67">
    <property type="entry name" value="DNA 3'-5' HELICASE"/>
    <property type="match status" value="1"/>
</dbReference>
<comment type="catalytic activity">
    <reaction evidence="6">
        <text>Couples ATP hydrolysis with the unwinding of duplex DNA by translocating in the 3'-5' direction.</text>
        <dbReference type="EC" id="5.6.2.4"/>
    </reaction>
</comment>
<evidence type="ECO:0000256" key="8">
    <source>
        <dbReference type="ARBA" id="ARBA00048988"/>
    </source>
</evidence>
<evidence type="ECO:0000256" key="7">
    <source>
        <dbReference type="ARBA" id="ARBA00034808"/>
    </source>
</evidence>
<keyword evidence="13" id="KW-1185">Reference proteome</keyword>
<evidence type="ECO:0000256" key="5">
    <source>
        <dbReference type="ARBA" id="ARBA00023235"/>
    </source>
</evidence>
<evidence type="ECO:0000259" key="11">
    <source>
        <dbReference type="PROSITE" id="PS51217"/>
    </source>
</evidence>
<dbReference type="Pfam" id="PF13361">
    <property type="entry name" value="UvrD_C"/>
    <property type="match status" value="1"/>
</dbReference>
<feature type="domain" description="UvrD-like helicase ATP-binding" evidence="10">
    <location>
        <begin position="1"/>
        <end position="469"/>
    </location>
</feature>
<dbReference type="GO" id="GO:0043138">
    <property type="term" value="F:3'-5' DNA helicase activity"/>
    <property type="evidence" value="ECO:0007669"/>
    <property type="project" value="UniProtKB-EC"/>
</dbReference>
<dbReference type="AlphaFoldDB" id="A0A4R6IDC2"/>
<sequence>MPQQPLKLLRASAGSGKTFSLTLQYLTILFSGPHKYKEILAVTFTNKATAEMKARILSALQAIAKGEASAFQPLLLNAYPELNADLLEAKARVIYSNILHDYGRFSVSTIDGFVQKVIRSFAFELNLDSGYKLEMNQDKVKEELVRSMNQQMESDPELLEWVTALAIERISDGKDWNYQRALKDLANEIFKERYYPFQEAMLQMGDERGNEFNTLKQTVQQGIREFEDNMVNQAKDLQYLFELADVAPEDLAGKSRNPLLKLPKIILKDFGGIPALVNMVDDFAAWPHGSLKDTSAVNQLYSDVNPGLKKLVLDYLAGAEQYATFVAIHKNASYLRLMQEMALQLKNYRAEHKVLLISDAQQLLTGITGADAENPSFIWEKTGSRYRHFLFDEFQDTSSMQWANFLPLIRNALAEFEGKHAEHLIVGDVKQSIYRWRSGDWRILHSNVKRDVMLQHVAEENLEYNRRSSANIIRFNNFLYGHLPAILQSQLNGILAETEREDLLTYWHEDYHQIIDKAYEGNFQQSTSDTPKGGKVELQFLAKDDEQDGDELSPAAAVLTVNKMISLLADSGLAMKDICVLVRVNREAEVMIAALLNRQAELSVAAGKTFQVISGDALKIASNLAVQLLINVFRTLLIRPEEQPIFRATCARLYNQIVYPEGVDGHVALQAEDWMKIATKPIQALGAYFPEEFCRDFDLFKQLPMTGLMDRMVRIFGLGEPAQAHHIPFILALRDQVALFAAGGDHGLEIFLNWWDEEGSKKALPAADDQDAVQIMTIHKSKGLEFKAVLIPFLNWKLDVSSGFLKKLLWVDAGPSGFGTFSTLPVDYSKKLTTTSFAREYFEEMLLNYMDTLNTLYVATTRAKSYLYIVCPKTNMQEKKTDTGKNELQQLLLNLFKEELDPELVLEDNLMSFGTLDQVVAKPQAHDHNGLLISRYLVNDDFATKFNYQQHNEENWFNARQRKGVALHSILEKLSDRSDLDRLIQLSMQEGMIRRGESDEVRQAVTDVLDQPEISSWFKQAEKVISERDMILEDGTVKRPDKLFVLKDHAVLLDFKFGAEQNKYLDDIAQYRNNLLKMDEFTAVHAYIWYAESKKLLKVS</sequence>
<dbReference type="Gene3D" id="3.40.50.300">
    <property type="entry name" value="P-loop containing nucleotide triphosphate hydrolases"/>
    <property type="match status" value="3"/>
</dbReference>
<dbReference type="InterPro" id="IPR000212">
    <property type="entry name" value="DNA_helicase_UvrD/REP"/>
</dbReference>
<keyword evidence="1 9" id="KW-0547">Nucleotide-binding</keyword>
<dbReference type="SUPFAM" id="SSF52540">
    <property type="entry name" value="P-loop containing nucleoside triphosphate hydrolases"/>
    <property type="match status" value="1"/>
</dbReference>
<dbReference type="GO" id="GO:0004527">
    <property type="term" value="F:exonuclease activity"/>
    <property type="evidence" value="ECO:0007669"/>
    <property type="project" value="UniProtKB-KW"/>
</dbReference>
<dbReference type="EMBL" id="SNWM01000005">
    <property type="protein sequence ID" value="TDO20002.1"/>
    <property type="molecule type" value="Genomic_DNA"/>
</dbReference>
<dbReference type="OrthoDB" id="9810135at2"/>
<keyword evidence="4 9" id="KW-0067">ATP-binding</keyword>
<gene>
    <name evidence="12" type="ORF">CLV32_3759</name>
</gene>
<reference evidence="12 13" key="1">
    <citation type="submission" date="2019-03" db="EMBL/GenBank/DDBJ databases">
        <title>Genomic Encyclopedia of Archaeal and Bacterial Type Strains, Phase II (KMG-II): from individual species to whole genera.</title>
        <authorList>
            <person name="Goeker M."/>
        </authorList>
    </citation>
    <scope>NUCLEOTIDE SEQUENCE [LARGE SCALE GENOMIC DNA]</scope>
    <source>
        <strain evidence="12 13">DSM 19034</strain>
    </source>
</reference>
<dbReference type="PROSITE" id="PS51198">
    <property type="entry name" value="UVRD_HELICASE_ATP_BIND"/>
    <property type="match status" value="1"/>
</dbReference>
<dbReference type="PROSITE" id="PS51217">
    <property type="entry name" value="UVRD_HELICASE_CTER"/>
    <property type="match status" value="1"/>
</dbReference>
<keyword evidence="12" id="KW-0540">Nuclease</keyword>
<keyword evidence="3 9" id="KW-0347">Helicase</keyword>
<dbReference type="Proteomes" id="UP000295499">
    <property type="component" value="Unassembled WGS sequence"/>
</dbReference>
<dbReference type="GO" id="GO:0003677">
    <property type="term" value="F:DNA binding"/>
    <property type="evidence" value="ECO:0007669"/>
    <property type="project" value="InterPro"/>
</dbReference>
<feature type="domain" description="UvrD-like helicase C-terminal" evidence="11">
    <location>
        <begin position="513"/>
        <end position="783"/>
    </location>
</feature>
<dbReference type="InterPro" id="IPR027417">
    <property type="entry name" value="P-loop_NTPase"/>
</dbReference>
<keyword evidence="2 9" id="KW-0378">Hydrolase</keyword>
<dbReference type="RefSeq" id="WP_133558224.1">
    <property type="nucleotide sequence ID" value="NZ_SNWM01000005.1"/>
</dbReference>
<keyword evidence="12" id="KW-0269">Exonuclease</keyword>
<organism evidence="12 13">
    <name type="scientific">Pedobacter duraquae</name>
    <dbReference type="NCBI Taxonomy" id="425511"/>
    <lineage>
        <taxon>Bacteria</taxon>
        <taxon>Pseudomonadati</taxon>
        <taxon>Bacteroidota</taxon>
        <taxon>Sphingobacteriia</taxon>
        <taxon>Sphingobacteriales</taxon>
        <taxon>Sphingobacteriaceae</taxon>
        <taxon>Pedobacter</taxon>
    </lineage>
</organism>
<name>A0A4R6IDC2_9SPHI</name>
<evidence type="ECO:0000256" key="1">
    <source>
        <dbReference type="ARBA" id="ARBA00022741"/>
    </source>
</evidence>
<evidence type="ECO:0000256" key="2">
    <source>
        <dbReference type="ARBA" id="ARBA00022801"/>
    </source>
</evidence>
<comment type="caution">
    <text evidence="12">The sequence shown here is derived from an EMBL/GenBank/DDBJ whole genome shotgun (WGS) entry which is preliminary data.</text>
</comment>
<evidence type="ECO:0000313" key="13">
    <source>
        <dbReference type="Proteomes" id="UP000295499"/>
    </source>
</evidence>
<dbReference type="GO" id="GO:0000725">
    <property type="term" value="P:recombinational repair"/>
    <property type="evidence" value="ECO:0007669"/>
    <property type="project" value="TreeGrafter"/>
</dbReference>
<dbReference type="InterPro" id="IPR014017">
    <property type="entry name" value="DNA_helicase_UvrD-like_C"/>
</dbReference>
<evidence type="ECO:0000256" key="6">
    <source>
        <dbReference type="ARBA" id="ARBA00034617"/>
    </source>
</evidence>
<keyword evidence="5" id="KW-0413">Isomerase</keyword>